<dbReference type="EMBL" id="CAMXCT010000114">
    <property type="protein sequence ID" value="CAI3974092.1"/>
    <property type="molecule type" value="Genomic_DNA"/>
</dbReference>
<reference evidence="2" key="2">
    <citation type="submission" date="2024-04" db="EMBL/GenBank/DDBJ databases">
        <authorList>
            <person name="Chen Y."/>
            <person name="Shah S."/>
            <person name="Dougan E. K."/>
            <person name="Thang M."/>
            <person name="Chan C."/>
        </authorList>
    </citation>
    <scope>NUCLEOTIDE SEQUENCE [LARGE SCALE GENOMIC DNA]</scope>
</reference>
<comment type="caution">
    <text evidence="1">The sequence shown here is derived from an EMBL/GenBank/DDBJ whole genome shotgun (WGS) entry which is preliminary data.</text>
</comment>
<reference evidence="1" key="1">
    <citation type="submission" date="2022-10" db="EMBL/GenBank/DDBJ databases">
        <authorList>
            <person name="Chen Y."/>
            <person name="Dougan E. K."/>
            <person name="Chan C."/>
            <person name="Rhodes N."/>
            <person name="Thang M."/>
        </authorList>
    </citation>
    <scope>NUCLEOTIDE SEQUENCE</scope>
</reference>
<gene>
    <name evidence="1" type="ORF">C1SCF055_LOCUS2524</name>
</gene>
<name>A0A9P1FHH7_9DINO</name>
<keyword evidence="3" id="KW-1185">Reference proteome</keyword>
<evidence type="ECO:0000313" key="3">
    <source>
        <dbReference type="Proteomes" id="UP001152797"/>
    </source>
</evidence>
<dbReference type="OrthoDB" id="417383at2759"/>
<proteinExistence type="predicted"/>
<dbReference type="EMBL" id="CAMXCT020000114">
    <property type="protein sequence ID" value="CAL1127467.1"/>
    <property type="molecule type" value="Genomic_DNA"/>
</dbReference>
<dbReference type="AlphaFoldDB" id="A0A9P1FHH7"/>
<dbReference type="EMBL" id="CAMXCT030000114">
    <property type="protein sequence ID" value="CAL4761404.1"/>
    <property type="molecule type" value="Genomic_DNA"/>
</dbReference>
<sequence length="203" mass="22891">MPAMWNLRNYDSEAGEEHLHTLEQQLDLEDDVLAVVQDFWSGGGWETDTLLPHQVRKQQKVSHHTSQHVSNILQEKHVTAPCTVTLIWGVGGAPHKSNLDLIAEVNGKPLSHKHRQVGKCKLDFDANAALPVKEHPAENITFNQTGIFEIHVDNSENRDNSDVPFKVLVRKAGRDVEEYEGVWPRQRMPGQLINVCSIAVEDE</sequence>
<dbReference type="Proteomes" id="UP001152797">
    <property type="component" value="Unassembled WGS sequence"/>
</dbReference>
<evidence type="ECO:0000313" key="1">
    <source>
        <dbReference type="EMBL" id="CAI3974092.1"/>
    </source>
</evidence>
<organism evidence="1">
    <name type="scientific">Cladocopium goreaui</name>
    <dbReference type="NCBI Taxonomy" id="2562237"/>
    <lineage>
        <taxon>Eukaryota</taxon>
        <taxon>Sar</taxon>
        <taxon>Alveolata</taxon>
        <taxon>Dinophyceae</taxon>
        <taxon>Suessiales</taxon>
        <taxon>Symbiodiniaceae</taxon>
        <taxon>Cladocopium</taxon>
    </lineage>
</organism>
<feature type="non-terminal residue" evidence="1">
    <location>
        <position position="1"/>
    </location>
</feature>
<accession>A0A9P1FHH7</accession>
<evidence type="ECO:0000313" key="2">
    <source>
        <dbReference type="EMBL" id="CAL1127467.1"/>
    </source>
</evidence>
<protein>
    <submittedName>
        <fullName evidence="1">Uncharacterized protein</fullName>
    </submittedName>
</protein>